<dbReference type="EMBL" id="KU577463">
    <property type="protein sequence ID" value="AMO25879.1"/>
    <property type="molecule type" value="Genomic_DNA"/>
</dbReference>
<dbReference type="Proteomes" id="UP000201785">
    <property type="component" value="Segment"/>
</dbReference>
<protein>
    <submittedName>
        <fullName evidence="2">Uncharacterized protein</fullName>
    </submittedName>
</protein>
<evidence type="ECO:0000256" key="1">
    <source>
        <dbReference type="SAM" id="Coils"/>
    </source>
</evidence>
<keyword evidence="3" id="KW-1185">Reference proteome</keyword>
<evidence type="ECO:0000313" key="2">
    <source>
        <dbReference type="EMBL" id="AMO25879.1"/>
    </source>
</evidence>
<proteinExistence type="predicted"/>
<dbReference type="KEGG" id="vg:29081835"/>
<reference evidence="2 3" key="1">
    <citation type="journal article" date="2016" name="Genome Announc.">
        <title>Complete Genome Sequence of Bacteriophage Deep-Blue Infecting Emetic Bacillus cereus.</title>
        <authorList>
            <person name="Hock L."/>
            <person name="Gillis A."/>
            <person name="Mahillon J."/>
        </authorList>
    </citation>
    <scope>NUCLEOTIDE SEQUENCE [LARGE SCALE GENOMIC DNA]</scope>
</reference>
<name>A0A140HLL7_9CAUD</name>
<dbReference type="OrthoDB" id="21090at10239"/>
<accession>A0A140HLL7</accession>
<feature type="coiled-coil region" evidence="1">
    <location>
        <begin position="107"/>
        <end position="141"/>
    </location>
</feature>
<sequence>MAKDIVSVNDEKVLALKQLVEDKKEKLAGKKATRYKALTTCTLDLDGARHNFNVLNKKQLTGILVRLHALVLAAEDLEIEIDVVELSGFPLSHWVTDLKGKINEVSIREEEAELRKAEAALDKLLSQGKKVEMELNSLESLVKGL</sequence>
<gene>
    <name evidence="2" type="ORF">Blue_056</name>
</gene>
<evidence type="ECO:0000313" key="3">
    <source>
        <dbReference type="Proteomes" id="UP000201785"/>
    </source>
</evidence>
<keyword evidence="1" id="KW-0175">Coiled coil</keyword>
<dbReference type="RefSeq" id="YP_009285368.1">
    <property type="nucleotide sequence ID" value="NC_031056.1"/>
</dbReference>
<dbReference type="GeneID" id="29081835"/>
<organism evidence="2 3">
    <name type="scientific">Bacillus phage Deep Blue</name>
    <dbReference type="NCBI Taxonomy" id="1792245"/>
    <lineage>
        <taxon>Viruses</taxon>
        <taxon>Duplodnaviria</taxon>
        <taxon>Heunggongvirae</taxon>
        <taxon>Uroviricota</taxon>
        <taxon>Caudoviricetes</taxon>
        <taxon>Herelleviridae</taxon>
        <taxon>Bastillevirinae</taxon>
        <taxon>Caeruleovirus</taxon>
        <taxon>Caeruleovirus deepblue</taxon>
    </lineage>
</organism>